<dbReference type="PROSITE" id="PS51355">
    <property type="entry name" value="GLUTATHIONE_PEROXID_3"/>
    <property type="match status" value="1"/>
</dbReference>
<dbReference type="Proteomes" id="UP000181981">
    <property type="component" value="Unassembled WGS sequence"/>
</dbReference>
<dbReference type="eggNOG" id="COG0386">
    <property type="taxonomic scope" value="Bacteria"/>
</dbReference>
<dbReference type="InterPro" id="IPR036249">
    <property type="entry name" value="Thioredoxin-like_sf"/>
</dbReference>
<dbReference type="KEGG" id="dori:FH5T_14800"/>
<dbReference type="PANTHER" id="PTHR11592:SF78">
    <property type="entry name" value="GLUTATHIONE PEROXIDASE"/>
    <property type="match status" value="1"/>
</dbReference>
<dbReference type="EMBL" id="FOHT01000053">
    <property type="protein sequence ID" value="SEU13659.1"/>
    <property type="molecule type" value="Genomic_DNA"/>
</dbReference>
<organism evidence="8 10">
    <name type="scientific">Draconibacterium orientale</name>
    <dbReference type="NCBI Taxonomy" id="1168034"/>
    <lineage>
        <taxon>Bacteria</taxon>
        <taxon>Pseudomonadati</taxon>
        <taxon>Bacteroidota</taxon>
        <taxon>Bacteroidia</taxon>
        <taxon>Marinilabiliales</taxon>
        <taxon>Prolixibacteraceae</taxon>
        <taxon>Draconibacterium</taxon>
    </lineage>
</organism>
<reference evidence="8 10" key="2">
    <citation type="submission" date="2016-10" db="EMBL/GenBank/DDBJ databases">
        <authorList>
            <person name="de Groot N.N."/>
        </authorList>
    </citation>
    <scope>NUCLEOTIDE SEQUENCE [LARGE SCALE GENOMIC DNA]</scope>
    <source>
        <strain evidence="8 10">DSM 25947</strain>
    </source>
</reference>
<evidence type="ECO:0000256" key="5">
    <source>
        <dbReference type="RuleBase" id="RU000499"/>
    </source>
</evidence>
<dbReference type="RefSeq" id="WP_038559998.1">
    <property type="nucleotide sequence ID" value="NZ_FOHT01000053.1"/>
</dbReference>
<dbReference type="HOGENOM" id="CLU_029507_4_0_10"/>
<feature type="domain" description="Thioredoxin" evidence="6">
    <location>
        <begin position="1"/>
        <end position="160"/>
    </location>
</feature>
<evidence type="ECO:0000313" key="9">
    <source>
        <dbReference type="Proteomes" id="UP000023772"/>
    </source>
</evidence>
<dbReference type="InterPro" id="IPR029759">
    <property type="entry name" value="GPX_AS"/>
</dbReference>
<dbReference type="PANTHER" id="PTHR11592">
    <property type="entry name" value="GLUTATHIONE PEROXIDASE"/>
    <property type="match status" value="1"/>
</dbReference>
<proteinExistence type="inferred from homology"/>
<dbReference type="Pfam" id="PF00255">
    <property type="entry name" value="GSHPx"/>
    <property type="match status" value="1"/>
</dbReference>
<protein>
    <recommendedName>
        <fullName evidence="5">Glutathione peroxidase</fullName>
    </recommendedName>
</protein>
<dbReference type="InterPro" id="IPR000889">
    <property type="entry name" value="Glutathione_peroxidase"/>
</dbReference>
<dbReference type="CDD" id="cd00340">
    <property type="entry name" value="GSH_Peroxidase"/>
    <property type="match status" value="1"/>
</dbReference>
<keyword evidence="9" id="KW-1185">Reference proteome</keyword>
<dbReference type="Proteomes" id="UP000023772">
    <property type="component" value="Chromosome"/>
</dbReference>
<feature type="active site" evidence="4">
    <location>
        <position position="37"/>
    </location>
</feature>
<dbReference type="AlphaFoldDB" id="X5DH95"/>
<sequence>MENNFYQFKATSLQGKEVAMDNYKGKTVLVVNTASKCGLTPQFEGLEKLYKDYKDKGLVILGFPCNQFANQEPGDEKSIAEGCLLNYGVTFPMFSKIDVNGDNAHPIYKYLKKELGGTLGSKIKWNFTKFLIDANGNPVKRFAPTTKPEKLESHIAKLLQN</sequence>
<dbReference type="PROSITE" id="PS51352">
    <property type="entry name" value="THIOREDOXIN_2"/>
    <property type="match status" value="1"/>
</dbReference>
<dbReference type="PRINTS" id="PR01011">
    <property type="entry name" value="GLUTPROXDASE"/>
</dbReference>
<dbReference type="PROSITE" id="PS00763">
    <property type="entry name" value="GLUTATHIONE_PEROXID_2"/>
    <property type="match status" value="1"/>
</dbReference>
<dbReference type="STRING" id="1168034.FH5T_14800"/>
<dbReference type="FunFam" id="3.40.30.10:FF:000010">
    <property type="entry name" value="Glutathione peroxidase"/>
    <property type="match status" value="1"/>
</dbReference>
<keyword evidence="3 5" id="KW-0560">Oxidoreductase</keyword>
<accession>X5DH95</accession>
<comment type="similarity">
    <text evidence="1 5">Belongs to the glutathione peroxidase family.</text>
</comment>
<gene>
    <name evidence="7" type="ORF">FH5T_14800</name>
    <name evidence="8" type="ORF">SAMN05444285_15313</name>
</gene>
<keyword evidence="2 5" id="KW-0575">Peroxidase</keyword>
<evidence type="ECO:0000313" key="7">
    <source>
        <dbReference type="EMBL" id="AHW60469.1"/>
    </source>
</evidence>
<dbReference type="PIRSF" id="PIRSF000303">
    <property type="entry name" value="Glutathion_perox"/>
    <property type="match status" value="1"/>
</dbReference>
<dbReference type="SUPFAM" id="SSF52833">
    <property type="entry name" value="Thioredoxin-like"/>
    <property type="match status" value="1"/>
</dbReference>
<dbReference type="Gene3D" id="3.40.30.10">
    <property type="entry name" value="Glutaredoxin"/>
    <property type="match status" value="1"/>
</dbReference>
<dbReference type="PROSITE" id="PS00460">
    <property type="entry name" value="GLUTATHIONE_PEROXID_1"/>
    <property type="match status" value="1"/>
</dbReference>
<evidence type="ECO:0000256" key="2">
    <source>
        <dbReference type="ARBA" id="ARBA00022559"/>
    </source>
</evidence>
<dbReference type="EMBL" id="CP007451">
    <property type="protein sequence ID" value="AHW60469.1"/>
    <property type="molecule type" value="Genomic_DNA"/>
</dbReference>
<dbReference type="InterPro" id="IPR029760">
    <property type="entry name" value="GPX_CS"/>
</dbReference>
<evidence type="ECO:0000256" key="1">
    <source>
        <dbReference type="ARBA" id="ARBA00006926"/>
    </source>
</evidence>
<reference evidence="7 9" key="1">
    <citation type="submission" date="2014-03" db="EMBL/GenBank/DDBJ databases">
        <title>Complete genome sequence of a deeply braunched marine Bacteroidia bacterium Draconibacterium orientale type strain FH5T.</title>
        <authorList>
            <person name="Li X."/>
            <person name="Wang X."/>
            <person name="Xie Z."/>
            <person name="Du Z."/>
            <person name="Chen G."/>
        </authorList>
    </citation>
    <scope>NUCLEOTIDE SEQUENCE [LARGE SCALE GENOMIC DNA]</scope>
    <source>
        <strain evidence="7 9">FH5</strain>
    </source>
</reference>
<evidence type="ECO:0000313" key="10">
    <source>
        <dbReference type="Proteomes" id="UP000181981"/>
    </source>
</evidence>
<dbReference type="GO" id="GO:0034599">
    <property type="term" value="P:cellular response to oxidative stress"/>
    <property type="evidence" value="ECO:0007669"/>
    <property type="project" value="TreeGrafter"/>
</dbReference>
<dbReference type="GO" id="GO:0004601">
    <property type="term" value="F:peroxidase activity"/>
    <property type="evidence" value="ECO:0007669"/>
    <property type="project" value="UniProtKB-KW"/>
</dbReference>
<evidence type="ECO:0000313" key="8">
    <source>
        <dbReference type="EMBL" id="SEU13659.1"/>
    </source>
</evidence>
<evidence type="ECO:0000256" key="4">
    <source>
        <dbReference type="PIRSR" id="PIRSR000303-1"/>
    </source>
</evidence>
<evidence type="ECO:0000256" key="3">
    <source>
        <dbReference type="ARBA" id="ARBA00023002"/>
    </source>
</evidence>
<name>X5DH95_9BACT</name>
<evidence type="ECO:0000259" key="6">
    <source>
        <dbReference type="PROSITE" id="PS51352"/>
    </source>
</evidence>
<dbReference type="OrthoDB" id="9789406at2"/>
<dbReference type="InterPro" id="IPR013766">
    <property type="entry name" value="Thioredoxin_domain"/>
</dbReference>